<evidence type="ECO:0000259" key="1">
    <source>
        <dbReference type="Pfam" id="PF00085"/>
    </source>
</evidence>
<gene>
    <name evidence="2" type="ORF">SARC_16252</name>
</gene>
<dbReference type="AlphaFoldDB" id="A0A0L0F3M2"/>
<dbReference type="InterPro" id="IPR013766">
    <property type="entry name" value="Thioredoxin_domain"/>
</dbReference>
<keyword evidence="3" id="KW-1185">Reference proteome</keyword>
<dbReference type="RefSeq" id="XP_014145113.1">
    <property type="nucleotide sequence ID" value="XM_014289638.1"/>
</dbReference>
<name>A0A0L0F3M2_9EUKA</name>
<dbReference type="SUPFAM" id="SSF52833">
    <property type="entry name" value="Thioredoxin-like"/>
    <property type="match status" value="1"/>
</dbReference>
<feature type="non-terminal residue" evidence="2">
    <location>
        <position position="1"/>
    </location>
</feature>
<dbReference type="CDD" id="cd02961">
    <property type="entry name" value="PDI_a_family"/>
    <property type="match status" value="1"/>
</dbReference>
<dbReference type="InterPro" id="IPR036249">
    <property type="entry name" value="Thioredoxin-like_sf"/>
</dbReference>
<protein>
    <recommendedName>
        <fullName evidence="1">Thioredoxin domain-containing protein</fullName>
    </recommendedName>
</protein>
<evidence type="ECO:0000313" key="2">
    <source>
        <dbReference type="EMBL" id="KNC71211.1"/>
    </source>
</evidence>
<dbReference type="Proteomes" id="UP000054560">
    <property type="component" value="Unassembled WGS sequence"/>
</dbReference>
<proteinExistence type="predicted"/>
<feature type="non-terminal residue" evidence="2">
    <location>
        <position position="67"/>
    </location>
</feature>
<reference evidence="2 3" key="1">
    <citation type="submission" date="2011-02" db="EMBL/GenBank/DDBJ databases">
        <title>The Genome Sequence of Sphaeroforma arctica JP610.</title>
        <authorList>
            <consortium name="The Broad Institute Genome Sequencing Platform"/>
            <person name="Russ C."/>
            <person name="Cuomo C."/>
            <person name="Young S.K."/>
            <person name="Zeng Q."/>
            <person name="Gargeya S."/>
            <person name="Alvarado L."/>
            <person name="Berlin A."/>
            <person name="Chapman S.B."/>
            <person name="Chen Z."/>
            <person name="Freedman E."/>
            <person name="Gellesch M."/>
            <person name="Goldberg J."/>
            <person name="Griggs A."/>
            <person name="Gujja S."/>
            <person name="Heilman E."/>
            <person name="Heiman D."/>
            <person name="Howarth C."/>
            <person name="Mehta T."/>
            <person name="Neiman D."/>
            <person name="Pearson M."/>
            <person name="Roberts A."/>
            <person name="Saif S."/>
            <person name="Shea T."/>
            <person name="Shenoy N."/>
            <person name="Sisk P."/>
            <person name="Stolte C."/>
            <person name="Sykes S."/>
            <person name="White J."/>
            <person name="Yandava C."/>
            <person name="Burger G."/>
            <person name="Gray M.W."/>
            <person name="Holland P.W.H."/>
            <person name="King N."/>
            <person name="Lang F.B.F."/>
            <person name="Roger A.J."/>
            <person name="Ruiz-Trillo I."/>
            <person name="Haas B."/>
            <person name="Nusbaum C."/>
            <person name="Birren B."/>
        </authorList>
    </citation>
    <scope>NUCLEOTIDE SEQUENCE [LARGE SCALE GENOMIC DNA]</scope>
    <source>
        <strain evidence="2 3">JP610</strain>
    </source>
</reference>
<dbReference type="OrthoDB" id="427280at2759"/>
<feature type="domain" description="Thioredoxin" evidence="1">
    <location>
        <begin position="1"/>
        <end position="49"/>
    </location>
</feature>
<dbReference type="Gene3D" id="3.40.30.10">
    <property type="entry name" value="Glutaredoxin"/>
    <property type="match status" value="1"/>
</dbReference>
<sequence length="67" mass="7542">VAKVDATVNEDAADEFDITNFPTIKLVRKDIVDEYEGAHLETQDLIDFVEFKTGPPAIRMNSLEAFK</sequence>
<organism evidence="2 3">
    <name type="scientific">Sphaeroforma arctica JP610</name>
    <dbReference type="NCBI Taxonomy" id="667725"/>
    <lineage>
        <taxon>Eukaryota</taxon>
        <taxon>Ichthyosporea</taxon>
        <taxon>Ichthyophonida</taxon>
        <taxon>Sphaeroforma</taxon>
    </lineage>
</organism>
<dbReference type="Pfam" id="PF00085">
    <property type="entry name" value="Thioredoxin"/>
    <property type="match status" value="1"/>
</dbReference>
<dbReference type="GeneID" id="25916756"/>
<accession>A0A0L0F3M2</accession>
<dbReference type="EMBL" id="KQ249276">
    <property type="protein sequence ID" value="KNC71211.1"/>
    <property type="molecule type" value="Genomic_DNA"/>
</dbReference>
<evidence type="ECO:0000313" key="3">
    <source>
        <dbReference type="Proteomes" id="UP000054560"/>
    </source>
</evidence>